<organism evidence="12">
    <name type="scientific">uncultured marine thaumarchaeote KM3_51_A05</name>
    <dbReference type="NCBI Taxonomy" id="1456173"/>
    <lineage>
        <taxon>Archaea</taxon>
        <taxon>Nitrososphaerota</taxon>
        <taxon>environmental samples</taxon>
    </lineage>
</organism>
<feature type="transmembrane region" description="Helical" evidence="10">
    <location>
        <begin position="610"/>
        <end position="628"/>
    </location>
</feature>
<keyword evidence="5 10" id="KW-1133">Transmembrane helix</keyword>
<dbReference type="GO" id="GO:0046961">
    <property type="term" value="F:proton-transporting ATPase activity, rotational mechanism"/>
    <property type="evidence" value="ECO:0007669"/>
    <property type="project" value="InterPro"/>
</dbReference>
<keyword evidence="3 10" id="KW-0813">Transport</keyword>
<name>A0A075H559_9ARCH</name>
<comment type="similarity">
    <text evidence="2 10">Belongs to the V-ATPase 116 kDa subunit family.</text>
</comment>
<keyword evidence="7 10" id="KW-0472">Membrane</keyword>
<comment type="function">
    <text evidence="8">Component of the A-type ATP synthase that produces ATP from ADP in the presence of a proton gradient across the membrane.</text>
</comment>
<evidence type="ECO:0000256" key="1">
    <source>
        <dbReference type="ARBA" id="ARBA00004141"/>
    </source>
</evidence>
<dbReference type="GO" id="GO:0033179">
    <property type="term" value="C:proton-transporting V-type ATPase, V0 domain"/>
    <property type="evidence" value="ECO:0007669"/>
    <property type="project" value="InterPro"/>
</dbReference>
<feature type="transmembrane region" description="Helical" evidence="10">
    <location>
        <begin position="547"/>
        <end position="569"/>
    </location>
</feature>
<feature type="transmembrane region" description="Helical" evidence="10">
    <location>
        <begin position="366"/>
        <end position="388"/>
    </location>
</feature>
<dbReference type="GO" id="GO:0016787">
    <property type="term" value="F:hydrolase activity"/>
    <property type="evidence" value="ECO:0007669"/>
    <property type="project" value="UniProtKB-KW"/>
</dbReference>
<dbReference type="GO" id="GO:0051117">
    <property type="term" value="F:ATPase binding"/>
    <property type="evidence" value="ECO:0007669"/>
    <property type="project" value="TreeGrafter"/>
</dbReference>
<dbReference type="Pfam" id="PF01496">
    <property type="entry name" value="V_ATPase_I"/>
    <property type="match status" value="1"/>
</dbReference>
<feature type="transmembrane region" description="Helical" evidence="10">
    <location>
        <begin position="504"/>
        <end position="522"/>
    </location>
</feature>
<dbReference type="GO" id="GO:0016471">
    <property type="term" value="C:vacuolar proton-transporting V-type ATPase complex"/>
    <property type="evidence" value="ECO:0007669"/>
    <property type="project" value="TreeGrafter"/>
</dbReference>
<evidence type="ECO:0000256" key="7">
    <source>
        <dbReference type="ARBA" id="ARBA00023136"/>
    </source>
</evidence>
<keyword evidence="11" id="KW-0175">Coiled coil</keyword>
<evidence type="ECO:0000256" key="9">
    <source>
        <dbReference type="ARBA" id="ARBA00068671"/>
    </source>
</evidence>
<evidence type="ECO:0000256" key="11">
    <source>
        <dbReference type="SAM" id="Coils"/>
    </source>
</evidence>
<dbReference type="PANTHER" id="PTHR11629:SF63">
    <property type="entry name" value="V-TYPE PROTON ATPASE SUBUNIT A"/>
    <property type="match status" value="1"/>
</dbReference>
<dbReference type="GO" id="GO:0007035">
    <property type="term" value="P:vacuolar acidification"/>
    <property type="evidence" value="ECO:0007669"/>
    <property type="project" value="TreeGrafter"/>
</dbReference>
<dbReference type="EMBL" id="KF900911">
    <property type="protein sequence ID" value="AIF11199.1"/>
    <property type="molecule type" value="Genomic_DNA"/>
</dbReference>
<evidence type="ECO:0000313" key="12">
    <source>
        <dbReference type="EMBL" id="AIF11199.1"/>
    </source>
</evidence>
<comment type="subcellular location">
    <subcellularLocation>
        <location evidence="1">Membrane</location>
        <topology evidence="1">Multi-pass membrane protein</topology>
    </subcellularLocation>
</comment>
<feature type="transmembrane region" description="Helical" evidence="10">
    <location>
        <begin position="400"/>
        <end position="425"/>
    </location>
</feature>
<evidence type="ECO:0000256" key="4">
    <source>
        <dbReference type="ARBA" id="ARBA00022692"/>
    </source>
</evidence>
<keyword evidence="4 10" id="KW-0812">Transmembrane</keyword>
<feature type="transmembrane region" description="Helical" evidence="10">
    <location>
        <begin position="640"/>
        <end position="660"/>
    </location>
</feature>
<evidence type="ECO:0000256" key="2">
    <source>
        <dbReference type="ARBA" id="ARBA00009904"/>
    </source>
</evidence>
<feature type="coiled-coil region" evidence="11">
    <location>
        <begin position="230"/>
        <end position="257"/>
    </location>
</feature>
<keyword evidence="6 10" id="KW-0406">Ion transport</keyword>
<reference evidence="12" key="1">
    <citation type="journal article" date="2014" name="Genome Biol. Evol.">
        <title>Pangenome evidence for extensive interdomain horizontal transfer affecting lineage core and shell genes in uncultured planktonic thaumarchaeota and euryarchaeota.</title>
        <authorList>
            <person name="Deschamps P."/>
            <person name="Zivanovic Y."/>
            <person name="Moreira D."/>
            <person name="Rodriguez-Valera F."/>
            <person name="Lopez-Garcia P."/>
        </authorList>
    </citation>
    <scope>NUCLEOTIDE SEQUENCE</scope>
</reference>
<dbReference type="PANTHER" id="PTHR11629">
    <property type="entry name" value="VACUOLAR PROTON ATPASES"/>
    <property type="match status" value="1"/>
</dbReference>
<evidence type="ECO:0000256" key="5">
    <source>
        <dbReference type="ARBA" id="ARBA00022989"/>
    </source>
</evidence>
<evidence type="ECO:0000256" key="8">
    <source>
        <dbReference type="ARBA" id="ARBA00059506"/>
    </source>
</evidence>
<feature type="transmembrane region" description="Helical" evidence="10">
    <location>
        <begin position="464"/>
        <end position="484"/>
    </location>
</feature>
<sequence>MAIADLKLGSIILPRSESPKAISRLTEFEWFHKIDTDNDTVTPEIDDLLLEAQKTYQSIDDVIKGLGVPPMVGILEIMFKGTMIKKKDYEIDEIEDMVNDLIKRTPSIIDEPTKLLEDQADTKRSLEEYTSLKETLEVAKKLNIDLSGFGLMKYFYTNLFVVDSKDYEEISRALDGITFYKYDLALKEKSAILVIASVEDSDKALKVLRGFNANPFSIPEGIPQVPAQAYSMAEAKIKELTAKQSTLTKQVAKITKKIRRDILAIHEEAQVAKDVLETLRKPGGTKNFAVIQGFIPVKMEEKFKNATKEWMSVSEDVTDPKLKEQVPTLFDNKKFVRTFEVITESQGIPRKGEADPTPMIALMWPIFYGLMFADVGHGLLLMGMGLLFKFKGQGNLSRWGMLIAISGASAAIAGVGAGEAFGFHLDHMGPLEGLLEEGGALHSISWLVGIISVAELTFEQVINILKVSLFIGIVHLVWAMILRVKRLAQEGHKFVMYMEAIPNITLYGGIVVIMMCAIGANYDVMNMYSKVHTEAVPWVTVFLGDWAQVWIVSRIAVIIVLVSMTMMMIGGIMHAKKHPEDGGSAANVVMEVFLGKTVEALAHTISYARLGIMLLVHAALLMTVNNAFKSLGGMESGAAMAMIIGGNLGIMMIEGLIVYIQSLRLHLYEFFTKWYDGGSQPFRQIRPELIYNQFIWKKK</sequence>
<dbReference type="AlphaFoldDB" id="A0A075H559"/>
<proteinExistence type="inferred from homology"/>
<evidence type="ECO:0000256" key="3">
    <source>
        <dbReference type="ARBA" id="ARBA00022448"/>
    </source>
</evidence>
<protein>
    <recommendedName>
        <fullName evidence="9 10">A-type ATP synthase subunit I</fullName>
    </recommendedName>
</protein>
<dbReference type="InterPro" id="IPR002490">
    <property type="entry name" value="V-ATPase_116kDa_su"/>
</dbReference>
<evidence type="ECO:0000256" key="10">
    <source>
        <dbReference type="RuleBase" id="RU361189"/>
    </source>
</evidence>
<accession>A0A075H559</accession>
<keyword evidence="12" id="KW-0378">Hydrolase</keyword>
<evidence type="ECO:0000256" key="6">
    <source>
        <dbReference type="ARBA" id="ARBA00023065"/>
    </source>
</evidence>
<gene>
    <name evidence="12" type="primary">ATPVI</name>
    <name evidence="12" type="synonym">ntpI</name>
</gene>